<proteinExistence type="predicted"/>
<dbReference type="Gene3D" id="2.60.120.260">
    <property type="entry name" value="Galactose-binding domain-like"/>
    <property type="match status" value="1"/>
</dbReference>
<organism evidence="2 3">
    <name type="scientific">candidate division WWE3 bacterium CG08_land_8_20_14_0_20_43_13</name>
    <dbReference type="NCBI Taxonomy" id="1975087"/>
    <lineage>
        <taxon>Bacteria</taxon>
        <taxon>Katanobacteria</taxon>
    </lineage>
</organism>
<keyword evidence="1" id="KW-1133">Transmembrane helix</keyword>
<evidence type="ECO:0000313" key="2">
    <source>
        <dbReference type="EMBL" id="PIS20586.1"/>
    </source>
</evidence>
<gene>
    <name evidence="2" type="ORF">COT52_02965</name>
</gene>
<keyword evidence="1" id="KW-0812">Transmembrane</keyword>
<name>A0A2H0X6P7_UNCKA</name>
<dbReference type="Proteomes" id="UP000231414">
    <property type="component" value="Unassembled WGS sequence"/>
</dbReference>
<reference evidence="3" key="1">
    <citation type="submission" date="2017-09" db="EMBL/GenBank/DDBJ databases">
        <title>Depth-based differentiation of microbial function through sediment-hosted aquifers and enrichment of novel symbionts in the deep terrestrial subsurface.</title>
        <authorList>
            <person name="Probst A.J."/>
            <person name="Ladd B."/>
            <person name="Jarett J.K."/>
            <person name="Geller-Mcgrath D.E."/>
            <person name="Sieber C.M.K."/>
            <person name="Emerson J.B."/>
            <person name="Anantharaman K."/>
            <person name="Thomas B.C."/>
            <person name="Malmstrom R."/>
            <person name="Stieglmeier M."/>
            <person name="Klingl A."/>
            <person name="Woyke T."/>
            <person name="Ryan C.M."/>
            <person name="Banfield J.F."/>
        </authorList>
    </citation>
    <scope>NUCLEOTIDE SEQUENCE [LARGE SCALE GENOMIC DNA]</scope>
</reference>
<evidence type="ECO:0000256" key="1">
    <source>
        <dbReference type="SAM" id="Phobius"/>
    </source>
</evidence>
<feature type="transmembrane region" description="Helical" evidence="1">
    <location>
        <begin position="695"/>
        <end position="718"/>
    </location>
</feature>
<keyword evidence="1" id="KW-0472">Membrane</keyword>
<protein>
    <submittedName>
        <fullName evidence="2">Uncharacterized protein</fullName>
    </submittedName>
</protein>
<dbReference type="EMBL" id="PEYW01000044">
    <property type="protein sequence ID" value="PIS20586.1"/>
    <property type="molecule type" value="Genomic_DNA"/>
</dbReference>
<sequence length="727" mass="83418">MLFSKNTLSANSPAYLSYGWHPYQSFNSSTFDPQWYINYLSLFSVSEIIYHKDVAPRFVAQSSQKIALLESRGLITPLAKTEYADLYSVNTAKILPHFYVPKSLIASAGKIDAISSITSFNDYDLRTGIYFLDLGQRVPDFLNSPDNPTNSLQTFIKPDKVEVTASLYQKLNQKEIDALVMPGTRILPNSLLYFYVSYKEASLLKKETDLLSRTDLLLWLSGKRIMEMEQLASKGDEKQAFFTMRRYLDFLNDLVENLNTLSKERAEYYKLLEKVQRYFTKHAMVAKKVAGIINTNSFKNLMDEMEELHKKANLLTPLKDHDLYLLKIPYDGSYNLLLRTDKNTDSIFDVNPFKKLDLIMDNTLKKTFVGEKRADGWYEYPNVFSSSGYHSLYLPRFQSRNLITNGSFESPSFSGTSNPPVERSIEAVDGNFSLKLTVDPGDEQTISFTIADFIPGDTYRFSFYCHSLLGTPLEIGVWEISDLNKKDVEPDIDEYSHYASLACFSAWQWQTFDISSSNNSKQMRLIIKLPASDDKSIALLDDLRVERVFIPEIVVRQSEASLYTNKTFPKLTFTKVNPTKYRVLVQGATSPYLLVFSESFQDNWKLYLKKAIPGQDYSSDFGTVTASYFDGEIEEGRRQQVFWDKLSWETWFSKPLAEENHYLVNGYGNSWYITPQNTAELSTYELVVELWPQRLFYIGLAVSGVSLLTCLASLFFVVKKSNFRPSE</sequence>
<evidence type="ECO:0000313" key="3">
    <source>
        <dbReference type="Proteomes" id="UP000231414"/>
    </source>
</evidence>
<accession>A0A2H0X6P7</accession>
<dbReference type="AlphaFoldDB" id="A0A2H0X6P7"/>
<comment type="caution">
    <text evidence="2">The sequence shown here is derived from an EMBL/GenBank/DDBJ whole genome shotgun (WGS) entry which is preliminary data.</text>
</comment>